<keyword evidence="3" id="KW-1185">Reference proteome</keyword>
<evidence type="ECO:0000313" key="2">
    <source>
        <dbReference type="EMBL" id="SCU70624.1"/>
    </source>
</evidence>
<reference evidence="2" key="1">
    <citation type="submission" date="2016-09" db="EMBL/GenBank/DDBJ databases">
        <authorList>
            <person name="Hebert L."/>
            <person name="Moumen B."/>
        </authorList>
    </citation>
    <scope>NUCLEOTIDE SEQUENCE [LARGE SCALE GENOMIC DNA]</scope>
    <source>
        <strain evidence="2">OVI</strain>
    </source>
</reference>
<evidence type="ECO:0000313" key="3">
    <source>
        <dbReference type="Proteomes" id="UP000195570"/>
    </source>
</evidence>
<evidence type="ECO:0000256" key="1">
    <source>
        <dbReference type="SAM" id="Phobius"/>
    </source>
</evidence>
<name>A0A1G4IER5_TRYEQ</name>
<keyword evidence="1" id="KW-1133">Transmembrane helix</keyword>
<feature type="transmembrane region" description="Helical" evidence="1">
    <location>
        <begin position="99"/>
        <end position="119"/>
    </location>
</feature>
<gene>
    <name evidence="2" type="ORF">TEOVI_000219800</name>
</gene>
<comment type="caution">
    <text evidence="2">The sequence shown here is derived from an EMBL/GenBank/DDBJ whole genome shotgun (WGS) entry which is preliminary data.</text>
</comment>
<sequence>MPPKKSSNAKAGKSEAVSEVSKINMDYVQYELPSPDMAVVEKYIETAKAKARASSAQRRREGRKSCWRAASPNMSLCKKIRGVFCPNIFQTLKGPVRDFVLGFVVTFFVMYVFFVALYFEKAPSKR</sequence>
<keyword evidence="1" id="KW-0812">Transmembrane</keyword>
<proteinExistence type="predicted"/>
<evidence type="ECO:0008006" key="4">
    <source>
        <dbReference type="Google" id="ProtNLM"/>
    </source>
</evidence>
<accession>A0A1G4IER5</accession>
<dbReference type="AlphaFoldDB" id="A0A1G4IER5"/>
<dbReference type="VEuPathDB" id="TriTrypDB:TEOVI_000219800"/>
<dbReference type="GeneID" id="92376138"/>
<organism evidence="2 3">
    <name type="scientific">Trypanosoma equiperdum</name>
    <dbReference type="NCBI Taxonomy" id="5694"/>
    <lineage>
        <taxon>Eukaryota</taxon>
        <taxon>Discoba</taxon>
        <taxon>Euglenozoa</taxon>
        <taxon>Kinetoplastea</taxon>
        <taxon>Metakinetoplastina</taxon>
        <taxon>Trypanosomatida</taxon>
        <taxon>Trypanosomatidae</taxon>
        <taxon>Trypanosoma</taxon>
    </lineage>
</organism>
<protein>
    <recommendedName>
        <fullName evidence="4">Transmembrane protein</fullName>
    </recommendedName>
</protein>
<dbReference type="RefSeq" id="XP_067081399.1">
    <property type="nucleotide sequence ID" value="XM_067225298.1"/>
</dbReference>
<dbReference type="Proteomes" id="UP000195570">
    <property type="component" value="Unassembled WGS sequence"/>
</dbReference>
<dbReference type="EMBL" id="CZPT02001506">
    <property type="protein sequence ID" value="SCU70624.1"/>
    <property type="molecule type" value="Genomic_DNA"/>
</dbReference>
<keyword evidence="1" id="KW-0472">Membrane</keyword>